<keyword evidence="5 8" id="KW-0520">NAD</keyword>
<evidence type="ECO:0000256" key="3">
    <source>
        <dbReference type="ARBA" id="ARBA00022801"/>
    </source>
</evidence>
<dbReference type="InterPro" id="IPR022925">
    <property type="entry name" value="RNA_Hydrolase_NudC"/>
</dbReference>
<reference evidence="10" key="1">
    <citation type="submission" date="2022-07" db="EMBL/GenBank/DDBJ databases">
        <title>Complete Genome Sequence of the Radioresistant Bacterium Deinococcus aetherius ST0316, Isolated from the Air Dust collected in Lower Stratosphere above Japan.</title>
        <authorList>
            <person name="Satoh K."/>
            <person name="Hagiwara K."/>
            <person name="Katsumata K."/>
            <person name="Kubo A."/>
            <person name="Yokobori S."/>
            <person name="Yamagishi A."/>
            <person name="Oono Y."/>
            <person name="Narumi I."/>
        </authorList>
    </citation>
    <scope>NUCLEOTIDE SEQUENCE</scope>
    <source>
        <strain evidence="10">ST0316</strain>
    </source>
</reference>
<keyword evidence="11" id="KW-1185">Reference proteome</keyword>
<dbReference type="PROSITE" id="PS00893">
    <property type="entry name" value="NUDIX_BOX"/>
    <property type="match status" value="1"/>
</dbReference>
<dbReference type="PANTHER" id="PTHR42904:SF6">
    <property type="entry name" value="NAD-CAPPED RNA HYDROLASE NUDT12"/>
    <property type="match status" value="1"/>
</dbReference>
<feature type="binding site" evidence="8">
    <location>
        <position position="123"/>
    </location>
    <ligand>
        <name>substrate</name>
    </ligand>
</feature>
<dbReference type="NCBIfam" id="NF001299">
    <property type="entry name" value="PRK00241.1"/>
    <property type="match status" value="1"/>
</dbReference>
<dbReference type="RefSeq" id="WP_264777094.1">
    <property type="nucleotide sequence ID" value="NZ_AP026560.1"/>
</dbReference>
<dbReference type="InterPro" id="IPR049734">
    <property type="entry name" value="NudC-like_C"/>
</dbReference>
<dbReference type="InterPro" id="IPR015375">
    <property type="entry name" value="NADH_PPase-like_N"/>
</dbReference>
<dbReference type="InterPro" id="IPR020084">
    <property type="entry name" value="NUDIX_hydrolase_CS"/>
</dbReference>
<evidence type="ECO:0000256" key="8">
    <source>
        <dbReference type="HAMAP-Rule" id="MF_00297"/>
    </source>
</evidence>
<keyword evidence="3 8" id="KW-0378">Hydrolase</keyword>
<comment type="similarity">
    <text evidence="1 8">Belongs to the Nudix hydrolase family. NudC subfamily.</text>
</comment>
<feature type="binding site" evidence="8">
    <location>
        <position position="194"/>
    </location>
    <ligand>
        <name>a divalent metal cation</name>
        <dbReference type="ChEBI" id="CHEBI:60240"/>
        <label>1</label>
    </ligand>
</feature>
<keyword evidence="6 8" id="KW-0464">Manganese</keyword>
<dbReference type="EMBL" id="AP026560">
    <property type="protein sequence ID" value="BDP41317.1"/>
    <property type="molecule type" value="Genomic_DNA"/>
</dbReference>
<comment type="caution">
    <text evidence="8">Lacks conserved residue(s) required for the propagation of feature annotation.</text>
</comment>
<feature type="binding site" evidence="8">
    <location>
        <position position="174"/>
    </location>
    <ligand>
        <name>a divalent metal cation</name>
        <dbReference type="ChEBI" id="CHEBI:60240"/>
        <label>1</label>
    </ligand>
</feature>
<feature type="binding site" evidence="8">
    <location>
        <position position="235"/>
    </location>
    <ligand>
        <name>a divalent metal cation</name>
        <dbReference type="ChEBI" id="CHEBI:60240"/>
        <label>3</label>
    </ligand>
</feature>
<gene>
    <name evidence="8 10" type="primary">nudC</name>
    <name evidence="10" type="ORF">DAETH_12860</name>
</gene>
<feature type="binding site" evidence="8">
    <location>
        <position position="257"/>
    </location>
    <ligand>
        <name>substrate</name>
    </ligand>
</feature>
<evidence type="ECO:0000313" key="10">
    <source>
        <dbReference type="EMBL" id="BDP41317.1"/>
    </source>
</evidence>
<keyword evidence="4 8" id="KW-0460">Magnesium</keyword>
<dbReference type="Pfam" id="PF00293">
    <property type="entry name" value="NUDIX"/>
    <property type="match status" value="1"/>
</dbReference>
<feature type="domain" description="Nudix hydrolase" evidence="9">
    <location>
        <begin position="137"/>
        <end position="264"/>
    </location>
</feature>
<feature type="binding site" evidence="8">
    <location>
        <begin position="208"/>
        <end position="215"/>
    </location>
    <ligand>
        <name>substrate</name>
    </ligand>
</feature>
<feature type="binding site" evidence="8">
    <location>
        <position position="194"/>
    </location>
    <ligand>
        <name>a divalent metal cation</name>
        <dbReference type="ChEBI" id="CHEBI:60240"/>
        <label>3</label>
    </ligand>
</feature>
<dbReference type="InterPro" id="IPR000086">
    <property type="entry name" value="NUDIX_hydrolase_dom"/>
</dbReference>
<evidence type="ECO:0000256" key="2">
    <source>
        <dbReference type="ARBA" id="ARBA00022723"/>
    </source>
</evidence>
<dbReference type="Proteomes" id="UP001064971">
    <property type="component" value="Chromosome"/>
</dbReference>
<dbReference type="Gene3D" id="3.90.79.20">
    <property type="match status" value="1"/>
</dbReference>
<feature type="binding site" evidence="8">
    <location>
        <position position="190"/>
    </location>
    <ligand>
        <name>a divalent metal cation</name>
        <dbReference type="ChEBI" id="CHEBI:60240"/>
        <label>2</label>
    </ligand>
</feature>
<dbReference type="EC" id="3.6.1.22" evidence="8"/>
<dbReference type="PANTHER" id="PTHR42904">
    <property type="entry name" value="NUDIX HYDROLASE, NUDC SUBFAMILY"/>
    <property type="match status" value="1"/>
</dbReference>
<comment type="cofactor">
    <cofactor evidence="8">
        <name>Zn(2+)</name>
        <dbReference type="ChEBI" id="CHEBI:29105"/>
    </cofactor>
    <text evidence="8">Binds 1 zinc ion per subunit.</text>
</comment>
<comment type="catalytic activity">
    <reaction evidence="8">
        <text>NAD(+) + H2O = beta-nicotinamide D-ribonucleotide + AMP + 2 H(+)</text>
        <dbReference type="Rhea" id="RHEA:11800"/>
        <dbReference type="ChEBI" id="CHEBI:14649"/>
        <dbReference type="ChEBI" id="CHEBI:15377"/>
        <dbReference type="ChEBI" id="CHEBI:15378"/>
        <dbReference type="ChEBI" id="CHEBI:57540"/>
        <dbReference type="ChEBI" id="CHEBI:456215"/>
        <dbReference type="EC" id="3.6.1.22"/>
    </reaction>
</comment>
<comment type="catalytic activity">
    <reaction evidence="8">
        <text>NADH + H2O = reduced beta-nicotinamide D-ribonucleotide + AMP + 2 H(+)</text>
        <dbReference type="Rhea" id="RHEA:48868"/>
        <dbReference type="ChEBI" id="CHEBI:15377"/>
        <dbReference type="ChEBI" id="CHEBI:15378"/>
        <dbReference type="ChEBI" id="CHEBI:57945"/>
        <dbReference type="ChEBI" id="CHEBI:90832"/>
        <dbReference type="ChEBI" id="CHEBI:456215"/>
        <dbReference type="EC" id="3.6.1.22"/>
    </reaction>
</comment>
<dbReference type="SUPFAM" id="SSF55811">
    <property type="entry name" value="Nudix"/>
    <property type="match status" value="2"/>
</dbReference>
<dbReference type="PROSITE" id="PS51462">
    <property type="entry name" value="NUDIX"/>
    <property type="match status" value="1"/>
</dbReference>
<feature type="binding site" evidence="8">
    <location>
        <position position="110"/>
    </location>
    <ligand>
        <name>Zn(2+)</name>
        <dbReference type="ChEBI" id="CHEBI:29105"/>
    </ligand>
</feature>
<feature type="binding site" evidence="8">
    <location>
        <position position="113"/>
    </location>
    <ligand>
        <name>Zn(2+)</name>
        <dbReference type="ChEBI" id="CHEBI:29105"/>
    </ligand>
</feature>
<dbReference type="InterPro" id="IPR015797">
    <property type="entry name" value="NUDIX_hydrolase-like_dom_sf"/>
</dbReference>
<dbReference type="Pfam" id="PF09296">
    <property type="entry name" value="NUDIX-like"/>
    <property type="match status" value="1"/>
</dbReference>
<evidence type="ECO:0000256" key="6">
    <source>
        <dbReference type="ARBA" id="ARBA00023211"/>
    </source>
</evidence>
<accession>A0ABN6RI92</accession>
<dbReference type="EC" id="3.6.1.-" evidence="8"/>
<feature type="short sequence motif" description="Nudix box" evidence="8">
    <location>
        <begin position="175"/>
        <end position="196"/>
    </location>
</feature>
<feature type="binding site" evidence="8">
    <location>
        <position position="235"/>
    </location>
    <ligand>
        <name>a divalent metal cation</name>
        <dbReference type="ChEBI" id="CHEBI:60240"/>
        <label>1</label>
    </ligand>
</feature>
<feature type="binding site" evidence="8">
    <location>
        <position position="80"/>
    </location>
    <ligand>
        <name>substrate</name>
    </ligand>
</feature>
<comment type="function">
    <text evidence="8">mRNA decapping enzyme that specifically removes the nicotinamide adenine dinucleotide (NAD) cap from a subset of mRNAs by hydrolyzing the diphosphate linkage to produce nicotinamide mononucleotide (NMN) and 5' monophosphate mRNA. The NAD-cap is present at the 5'-end of some mRNAs and stabilizes RNA against 5'-processing. Has preference for mRNAs with a 5'-end purine. Catalyzes the hydrolysis of a broad range of dinucleotide pyrophosphates.</text>
</comment>
<evidence type="ECO:0000256" key="4">
    <source>
        <dbReference type="ARBA" id="ARBA00022842"/>
    </source>
</evidence>
<dbReference type="InterPro" id="IPR015376">
    <property type="entry name" value="Znr_NADH_PPase"/>
</dbReference>
<evidence type="ECO:0000256" key="7">
    <source>
        <dbReference type="ARBA" id="ARBA00023679"/>
    </source>
</evidence>
<name>A0ABN6RI92_9DEIO</name>
<dbReference type="Gene3D" id="3.90.79.10">
    <property type="entry name" value="Nucleoside Triphosphate Pyrophosphohydrolase"/>
    <property type="match status" value="1"/>
</dbReference>
<evidence type="ECO:0000256" key="1">
    <source>
        <dbReference type="ARBA" id="ARBA00009595"/>
    </source>
</evidence>
<evidence type="ECO:0000256" key="5">
    <source>
        <dbReference type="ARBA" id="ARBA00023027"/>
    </source>
</evidence>
<feature type="binding site" evidence="8">
    <location>
        <position position="131"/>
    </location>
    <ligand>
        <name>Zn(2+)</name>
        <dbReference type="ChEBI" id="CHEBI:29105"/>
    </ligand>
</feature>
<keyword evidence="8" id="KW-0862">Zinc</keyword>
<evidence type="ECO:0000313" key="11">
    <source>
        <dbReference type="Proteomes" id="UP001064971"/>
    </source>
</evidence>
<evidence type="ECO:0000259" key="9">
    <source>
        <dbReference type="PROSITE" id="PS51462"/>
    </source>
</evidence>
<feature type="binding site" evidence="8">
    <location>
        <position position="128"/>
    </location>
    <ligand>
        <name>Zn(2+)</name>
        <dbReference type="ChEBI" id="CHEBI:29105"/>
    </ligand>
</feature>
<dbReference type="Pfam" id="PF09297">
    <property type="entry name" value="Zn_ribbon_NUD"/>
    <property type="match status" value="1"/>
</dbReference>
<feature type="binding site" evidence="8">
    <location>
        <position position="190"/>
    </location>
    <ligand>
        <name>a divalent metal cation</name>
        <dbReference type="ChEBI" id="CHEBI:60240"/>
        <label>3</label>
    </ligand>
</feature>
<dbReference type="HAMAP" id="MF_00297">
    <property type="entry name" value="Nudix_NudC"/>
    <property type="match status" value="1"/>
</dbReference>
<dbReference type="CDD" id="cd03429">
    <property type="entry name" value="NUDIX_NADH_pyrophosphatase_Nudt13"/>
    <property type="match status" value="1"/>
</dbReference>
<comment type="cofactor">
    <cofactor evidence="8">
        <name>Mg(2+)</name>
        <dbReference type="ChEBI" id="CHEBI:18420"/>
    </cofactor>
    <cofactor evidence="8">
        <name>Mn(2+)</name>
        <dbReference type="ChEBI" id="CHEBI:29035"/>
    </cofactor>
    <text evidence="8">Divalent metal cations. Mg(2+) or Mn(2+).</text>
</comment>
<sequence length="268" mass="29068">MIRPASFAPSVRVAPSEGALLFIFLEGRLLLREDGALPRGRPDEFPVDLVNPLGLLDGMPVVGARLAGEVPPGFTLRPLRGTYGVLPEDLFGLAGYAVQIVEWDRTHRFCGACGTPTVRSERETSKVCPNCGLTAYPRVAPVVMVLVTRGEGEGRELLLARGPHFAPGMYSALAGFVEPSETLEHACHREVREEVGVEIAGLRYRFSQPWPFPHSLMIAFTAEDAGGDLALQPEEIEDAGWYSVGALPTLPPPFSIARRLIETVARGE</sequence>
<protein>
    <recommendedName>
        <fullName evidence="8">NAD-capped RNA hydrolase NudC</fullName>
        <shortName evidence="8">DeNADding enzyme NudC</shortName>
        <ecNumber evidence="8">3.6.1.-</ecNumber>
    </recommendedName>
    <alternativeName>
        <fullName evidence="8">NADH pyrophosphatase</fullName>
        <ecNumber evidence="8">3.6.1.22</ecNumber>
    </alternativeName>
</protein>
<comment type="catalytic activity">
    <reaction evidence="7">
        <text>a 5'-end NAD(+)-phospho-ribonucleoside in mRNA + H2O = a 5'-end phospho-adenosine-phospho-ribonucleoside in mRNA + beta-nicotinamide D-ribonucleotide + 2 H(+)</text>
        <dbReference type="Rhea" id="RHEA:60876"/>
        <dbReference type="Rhea" id="RHEA-COMP:15698"/>
        <dbReference type="Rhea" id="RHEA-COMP:15719"/>
        <dbReference type="ChEBI" id="CHEBI:14649"/>
        <dbReference type="ChEBI" id="CHEBI:15377"/>
        <dbReference type="ChEBI" id="CHEBI:15378"/>
        <dbReference type="ChEBI" id="CHEBI:144029"/>
        <dbReference type="ChEBI" id="CHEBI:144051"/>
    </reaction>
    <physiologicalReaction direction="left-to-right" evidence="7">
        <dbReference type="Rhea" id="RHEA:60877"/>
    </physiologicalReaction>
</comment>
<dbReference type="InterPro" id="IPR050241">
    <property type="entry name" value="NAD-cap_RNA_hydrolase_NudC"/>
</dbReference>
<feature type="binding site" evidence="8">
    <location>
        <position position="136"/>
    </location>
    <ligand>
        <name>substrate</name>
    </ligand>
</feature>
<proteinExistence type="inferred from homology"/>
<organism evidence="10 11">
    <name type="scientific">Deinococcus aetherius</name>
    <dbReference type="NCBI Taxonomy" id="200252"/>
    <lineage>
        <taxon>Bacteria</taxon>
        <taxon>Thermotogati</taxon>
        <taxon>Deinococcota</taxon>
        <taxon>Deinococci</taxon>
        <taxon>Deinococcales</taxon>
        <taxon>Deinococcaceae</taxon>
        <taxon>Deinococcus</taxon>
    </lineage>
</organism>
<comment type="subunit">
    <text evidence="8">Homodimer.</text>
</comment>
<keyword evidence="2 8" id="KW-0479">Metal-binding</keyword>